<dbReference type="GO" id="GO:0050584">
    <property type="term" value="F:linoleate 11-lipoxygenase activity"/>
    <property type="evidence" value="ECO:0007669"/>
    <property type="project" value="UniProtKB-ARBA"/>
</dbReference>
<dbReference type="Pfam" id="PF00305">
    <property type="entry name" value="Lipoxygenase"/>
    <property type="match status" value="1"/>
</dbReference>
<keyword evidence="3" id="KW-0479">Metal-binding</keyword>
<dbReference type="InterPro" id="IPR000907">
    <property type="entry name" value="LipOase"/>
</dbReference>
<organism evidence="7 8">
    <name type="scientific">Orbilia oligospora</name>
    <name type="common">Nematode-trapping fungus</name>
    <name type="synonym">Arthrobotrys oligospora</name>
    <dbReference type="NCBI Taxonomy" id="2813651"/>
    <lineage>
        <taxon>Eukaryota</taxon>
        <taxon>Fungi</taxon>
        <taxon>Dikarya</taxon>
        <taxon>Ascomycota</taxon>
        <taxon>Pezizomycotina</taxon>
        <taxon>Orbiliomycetes</taxon>
        <taxon>Orbiliales</taxon>
        <taxon>Orbiliaceae</taxon>
        <taxon>Orbilia</taxon>
    </lineage>
</organism>
<feature type="compositionally biased region" description="Low complexity" evidence="6">
    <location>
        <begin position="342"/>
        <end position="351"/>
    </location>
</feature>
<dbReference type="EMBL" id="WIPF01000023">
    <property type="protein sequence ID" value="KAF3226423.1"/>
    <property type="molecule type" value="Genomic_DNA"/>
</dbReference>
<sequence>MEDFLSHYAAVASADGSYVKLYLQQHTGAILEGTWYKHAQQWVFKQIMDAGVAALPTPLAAAMSPDDHIRLFFVDDEMVIQEFEILNGEASIGSFCTVNAKLPEVAGLSAVPNHSGREQLRVYHPGEDGYLQNYGLSSGSWERPAGIASQIDLQSPICSVNSNPSDWGVPCIKIFYRNRSSELKVLEWNGSASGLRAETTPFYSLPESARFAAAYTEARGSSSDNISTPAKVMLFVVEDGQLMVCGKNGNATWSPPLAVSIERDGTNIAAVSAREGDGTNDVHVFTSEEEGQFVHRILRDGEWEDSVINPAELLANPVAVPILIPEMRLGAGGRGDLRIGPSSGNNTNSNTKPAVHRDEIGSISFVESLKDVGLTLGALGETDKQFSHIQIPHDEDHEHIVMPKLQQATYEDSMDRLTFFYRAAIDQTSSLHKASLIDSDLPGFLSLSIMKLRYRWSNPRQDYYPPHLDQGIFRNILDIFNFGGIFKQDYLIPIVELFAKSVPWSFSEGLTGSGAPWLFDRSKPVTMAGIQSATKQLHNSNNGKGRGIYTKDTIGDDPHWFTDEKFAQQHFSGTNPTTIRAASNNWVGSFVRTAKAQGISGFERQVMAARKNLFVQDYSYFRASMGQKGSYDLSYTSTLQDRFTDLHGLFFHERYACASVVLFELHDDGHLHPLAIVLDYKEDDIKLQGHRYEKTSSGAMQNSVVIFNKKTSPSQRHDEEHDWPWRYAKMCAQVSDWHRHEIAIHLVNTHLVEEAAIVAMMRTVEEKHVVYRLLKPHWVKTLPLNHAARLILMPAIIKPIAGFRPSDVNKFTMDAYKNFYWEDLYIPNDLKLRGFPNKESELNGNKYRNYSYARNMVVMWDIIHTFVGKVLNDHYKNDDAVRNDAEIQAWVQEMQSDHGAQQKHFPDIKSRESLINVVTMCIHIASPQHTAVNYMQEYYQTFVPNKPPSFFKPIPKTPADLKKVNEDFIISSLPFVPPSFNLLTPLKNTVGVGNVWLLAAHLPHLLSEEVHAPLDMSSYSDQAVDIETRSGTPGSIKAAEEFRTRIKGLTKVFDAHSGKMTVKVTPSGYNVMNPEKMAVSILI</sequence>
<evidence type="ECO:0000313" key="8">
    <source>
        <dbReference type="Proteomes" id="UP000483672"/>
    </source>
</evidence>
<evidence type="ECO:0000256" key="5">
    <source>
        <dbReference type="ARBA" id="ARBA00023002"/>
    </source>
</evidence>
<dbReference type="SUPFAM" id="SSF89372">
    <property type="entry name" value="Fucose-specific lectin"/>
    <property type="match status" value="2"/>
</dbReference>
<dbReference type="Gene3D" id="2.120.10.70">
    <property type="entry name" value="Fucose-specific lectin"/>
    <property type="match status" value="1"/>
</dbReference>
<dbReference type="GO" id="GO:0043651">
    <property type="term" value="P:linoleic acid metabolic process"/>
    <property type="evidence" value="ECO:0007669"/>
    <property type="project" value="UniProtKB-ARBA"/>
</dbReference>
<comment type="caution">
    <text evidence="7">The sequence shown here is derived from an EMBL/GenBank/DDBJ whole genome shotgun (WGS) entry which is preliminary data.</text>
</comment>
<protein>
    <recommendedName>
        <fullName evidence="2">Manganese lipoxygenase</fullName>
    </recommendedName>
</protein>
<evidence type="ECO:0000256" key="3">
    <source>
        <dbReference type="ARBA" id="ARBA00022723"/>
    </source>
</evidence>
<dbReference type="InterPro" id="IPR012475">
    <property type="entry name" value="Fungal_lectin"/>
</dbReference>
<dbReference type="SUPFAM" id="SSF48484">
    <property type="entry name" value="Lipoxigenase"/>
    <property type="match status" value="1"/>
</dbReference>
<name>A0A6G1MCT0_ORBOL</name>
<gene>
    <name evidence="7" type="ORF">TWF191_004685</name>
</gene>
<feature type="region of interest" description="Disordered" evidence="6">
    <location>
        <begin position="335"/>
        <end position="354"/>
    </location>
</feature>
<dbReference type="PROSITE" id="PS51393">
    <property type="entry name" value="LIPOXYGENASE_3"/>
    <property type="match status" value="1"/>
</dbReference>
<evidence type="ECO:0000256" key="6">
    <source>
        <dbReference type="SAM" id="MobiDB-lite"/>
    </source>
</evidence>
<dbReference type="Gene3D" id="1.20.245.10">
    <property type="entry name" value="Lipoxygenase-1, Domain 5"/>
    <property type="match status" value="1"/>
</dbReference>
<evidence type="ECO:0000313" key="7">
    <source>
        <dbReference type="EMBL" id="KAF3226423.1"/>
    </source>
</evidence>
<dbReference type="InterPro" id="IPR013819">
    <property type="entry name" value="LipOase_C"/>
</dbReference>
<dbReference type="AlphaFoldDB" id="A0A6G1MCT0"/>
<dbReference type="Gene3D" id="3.10.450.60">
    <property type="match status" value="1"/>
</dbReference>
<dbReference type="GO" id="GO:0046872">
    <property type="term" value="F:metal ion binding"/>
    <property type="evidence" value="ECO:0007669"/>
    <property type="project" value="UniProtKB-KW"/>
</dbReference>
<keyword evidence="5" id="KW-0560">Oxidoreductase</keyword>
<dbReference type="Pfam" id="PF07938">
    <property type="entry name" value="Fungal_lectin"/>
    <property type="match status" value="1"/>
</dbReference>
<dbReference type="InterPro" id="IPR036226">
    <property type="entry name" value="LipOase_C_sf"/>
</dbReference>
<evidence type="ECO:0000256" key="2">
    <source>
        <dbReference type="ARBA" id="ARBA00021175"/>
    </source>
</evidence>
<dbReference type="PANTHER" id="PTHR11771">
    <property type="entry name" value="LIPOXYGENASE"/>
    <property type="match status" value="1"/>
</dbReference>
<dbReference type="Proteomes" id="UP000483672">
    <property type="component" value="Unassembled WGS sequence"/>
</dbReference>
<evidence type="ECO:0000256" key="4">
    <source>
        <dbReference type="ARBA" id="ARBA00022964"/>
    </source>
</evidence>
<reference evidence="7 8" key="1">
    <citation type="submission" date="2019-06" db="EMBL/GenBank/DDBJ databases">
        <authorList>
            <person name="Palmer J.M."/>
        </authorList>
    </citation>
    <scope>NUCLEOTIDE SEQUENCE [LARGE SCALE GENOMIC DNA]</scope>
    <source>
        <strain evidence="7 8">TWF191</strain>
    </source>
</reference>
<comment type="similarity">
    <text evidence="1">Belongs to the fungal fucose-specific lectin family.</text>
</comment>
<proteinExistence type="inferred from homology"/>
<evidence type="ECO:0000256" key="1">
    <source>
        <dbReference type="ARBA" id="ARBA00009042"/>
    </source>
</evidence>
<keyword evidence="4" id="KW-0223">Dioxygenase</keyword>
<accession>A0A6G1MCT0</accession>
<dbReference type="GO" id="GO:0034440">
    <property type="term" value="P:lipid oxidation"/>
    <property type="evidence" value="ECO:0007669"/>
    <property type="project" value="InterPro"/>
</dbReference>